<evidence type="ECO:0000256" key="2">
    <source>
        <dbReference type="ARBA" id="ARBA00022692"/>
    </source>
</evidence>
<feature type="region of interest" description="Disordered" evidence="7">
    <location>
        <begin position="1"/>
        <end position="84"/>
    </location>
</feature>
<keyword evidence="3 6" id="KW-0256">Endoplasmic reticulum</keyword>
<feature type="domain" description="Reticulon" evidence="8">
    <location>
        <begin position="93"/>
        <end position="290"/>
    </location>
</feature>
<feature type="transmembrane region" description="Helical" evidence="6">
    <location>
        <begin position="104"/>
        <end position="125"/>
    </location>
</feature>
<evidence type="ECO:0000256" key="3">
    <source>
        <dbReference type="ARBA" id="ARBA00022824"/>
    </source>
</evidence>
<evidence type="ECO:0000313" key="10">
    <source>
        <dbReference type="Proteomes" id="UP001161017"/>
    </source>
</evidence>
<feature type="compositionally biased region" description="Polar residues" evidence="7">
    <location>
        <begin position="74"/>
        <end position="84"/>
    </location>
</feature>
<feature type="transmembrane region" description="Helical" evidence="6">
    <location>
        <begin position="192"/>
        <end position="214"/>
    </location>
</feature>
<accession>A0AA43QJ19</accession>
<evidence type="ECO:0000259" key="8">
    <source>
        <dbReference type="PROSITE" id="PS50845"/>
    </source>
</evidence>
<comment type="subcellular location">
    <subcellularLocation>
        <location evidence="1 6">Endoplasmic reticulum membrane</location>
        <topology evidence="1 6">Multi-pass membrane protein</topology>
    </subcellularLocation>
</comment>
<keyword evidence="10" id="KW-1185">Reference proteome</keyword>
<keyword evidence="2 6" id="KW-0812">Transmembrane</keyword>
<gene>
    <name evidence="9" type="ORF">OHK93_006693</name>
</gene>
<comment type="caution">
    <text evidence="9">The sequence shown here is derived from an EMBL/GenBank/DDBJ whole genome shotgun (WGS) entry which is preliminary data.</text>
</comment>
<evidence type="ECO:0000256" key="1">
    <source>
        <dbReference type="ARBA" id="ARBA00004477"/>
    </source>
</evidence>
<sequence>MDSSPQGNSAVQNTMNATYDSQATDLQAASNSVQNHPATQSTKESLSNGPMAEKVKDQSTKTSSDLQGLKDSRTAPQQSTSTGQPLTHYHSFFYNLLSWEHPRATAISFVASVLFIFACRYLPALRWAFKVLYLTLGATALAEVAGKLALSQGLASSFRPKRYYTIPRETLEASLEDVEQLINFFVIEFQRVLFAENVNVTIAACTAAFLSYWLIKIVPFWGLSLIGTSLAYLGPLVYINNKELIDTHLANASEVVNSQASQVKDMANYHTNRASSSVKQYAGDYTSKAQGYIGSARGSSQSPQMASSKPAGASAPASGAGSAPGLSSQDFPHAPKQEPVDGTTSHQEQYENSRFGGQAVPAS</sequence>
<keyword evidence="5 6" id="KW-0472">Membrane</keyword>
<evidence type="ECO:0000256" key="4">
    <source>
        <dbReference type="ARBA" id="ARBA00022989"/>
    </source>
</evidence>
<dbReference type="GO" id="GO:0005789">
    <property type="term" value="C:endoplasmic reticulum membrane"/>
    <property type="evidence" value="ECO:0007669"/>
    <property type="project" value="UniProtKB-SubCell"/>
</dbReference>
<feature type="transmembrane region" description="Helical" evidence="6">
    <location>
        <begin position="220"/>
        <end position="239"/>
    </location>
</feature>
<feature type="compositionally biased region" description="Low complexity" evidence="7">
    <location>
        <begin position="306"/>
        <end position="328"/>
    </location>
</feature>
<evidence type="ECO:0000256" key="5">
    <source>
        <dbReference type="ARBA" id="ARBA00023136"/>
    </source>
</evidence>
<dbReference type="Proteomes" id="UP001161017">
    <property type="component" value="Unassembled WGS sequence"/>
</dbReference>
<keyword evidence="4 6" id="KW-1133">Transmembrane helix</keyword>
<feature type="compositionally biased region" description="Polar residues" evidence="7">
    <location>
        <begin position="1"/>
        <end position="48"/>
    </location>
</feature>
<feature type="compositionally biased region" description="Polar residues" evidence="7">
    <location>
        <begin position="342"/>
        <end position="352"/>
    </location>
</feature>
<dbReference type="AlphaFoldDB" id="A0AA43QJ19"/>
<proteinExistence type="predicted"/>
<protein>
    <recommendedName>
        <fullName evidence="6">Reticulon-like protein</fullName>
    </recommendedName>
</protein>
<organism evidence="9 10">
    <name type="scientific">Ramalina farinacea</name>
    <dbReference type="NCBI Taxonomy" id="258253"/>
    <lineage>
        <taxon>Eukaryota</taxon>
        <taxon>Fungi</taxon>
        <taxon>Dikarya</taxon>
        <taxon>Ascomycota</taxon>
        <taxon>Pezizomycotina</taxon>
        <taxon>Lecanoromycetes</taxon>
        <taxon>OSLEUM clade</taxon>
        <taxon>Lecanoromycetidae</taxon>
        <taxon>Lecanorales</taxon>
        <taxon>Lecanorineae</taxon>
        <taxon>Ramalinaceae</taxon>
        <taxon>Ramalina</taxon>
    </lineage>
</organism>
<evidence type="ECO:0000313" key="9">
    <source>
        <dbReference type="EMBL" id="MDI1487423.1"/>
    </source>
</evidence>
<evidence type="ECO:0000256" key="6">
    <source>
        <dbReference type="RuleBase" id="RU363132"/>
    </source>
</evidence>
<name>A0AA43QJ19_9LECA</name>
<feature type="region of interest" description="Disordered" evidence="7">
    <location>
        <begin position="293"/>
        <end position="363"/>
    </location>
</feature>
<dbReference type="EMBL" id="JAPUFD010000005">
    <property type="protein sequence ID" value="MDI1487423.1"/>
    <property type="molecule type" value="Genomic_DNA"/>
</dbReference>
<dbReference type="InterPro" id="IPR003388">
    <property type="entry name" value="Reticulon"/>
</dbReference>
<feature type="transmembrane region" description="Helical" evidence="6">
    <location>
        <begin position="131"/>
        <end position="150"/>
    </location>
</feature>
<evidence type="ECO:0000256" key="7">
    <source>
        <dbReference type="SAM" id="MobiDB-lite"/>
    </source>
</evidence>
<reference evidence="9" key="1">
    <citation type="journal article" date="2023" name="Genome Biol. Evol.">
        <title>First Whole Genome Sequence and Flow Cytometry Genome Size Data for the Lichen-Forming Fungus Ramalina farinacea (Ascomycota).</title>
        <authorList>
            <person name="Llewellyn T."/>
            <person name="Mian S."/>
            <person name="Hill R."/>
            <person name="Leitch I.J."/>
            <person name="Gaya E."/>
        </authorList>
    </citation>
    <scope>NUCLEOTIDE SEQUENCE</scope>
    <source>
        <strain evidence="9">LIQ254RAFAR</strain>
    </source>
</reference>
<dbReference type="Pfam" id="PF02453">
    <property type="entry name" value="Reticulon"/>
    <property type="match status" value="1"/>
</dbReference>
<dbReference type="PROSITE" id="PS50845">
    <property type="entry name" value="RETICULON"/>
    <property type="match status" value="1"/>
</dbReference>